<name>A0ABY7NT54_9SPHN</name>
<dbReference type="Gene3D" id="3.40.50.720">
    <property type="entry name" value="NAD(P)-binding Rossmann-like Domain"/>
    <property type="match status" value="1"/>
</dbReference>
<dbReference type="PANTHER" id="PTHR13812:SF19">
    <property type="entry name" value="KETIMINE REDUCTASE MU-CRYSTALLIN"/>
    <property type="match status" value="1"/>
</dbReference>
<keyword evidence="2" id="KW-1185">Reference proteome</keyword>
<dbReference type="PANTHER" id="PTHR13812">
    <property type="entry name" value="KETIMINE REDUCTASE MU-CRYSTALLIN"/>
    <property type="match status" value="1"/>
</dbReference>
<sequence length="341" mass="37176">MTRTDMAETPPIYITYLNRFDIEALAIDDDELLLAIEQGLAAQGRGEAVIEPRVHLEPKVSNGHFNVLRGALRAPIDLAGVKVVGDFVDNYQQGLPSELAMLMLFDPATGVPRAMLDASGITDMRTGAVSALGAKYLARKGSKILGHIGARGTAYWNVRLLDRLFDFDEIRVHSRRPESRDGFAARLSRDLGKPVRATTDWQSCVEGADIVVEASRLHEPTPLLRTDWIKPGALVIPYGTMSAVELSLTDIMAKIVVDDWGQCKGGKFGSLRADVETGKLSEATLHAELGEIVAGLKPGRQSDDETILFWHRGLSLSDIALGHAMLEKGARLGIGQRLRFA</sequence>
<dbReference type="PIRSF" id="PIRSF001439">
    <property type="entry name" value="CryM"/>
    <property type="match status" value="1"/>
</dbReference>
<dbReference type="Pfam" id="PF02423">
    <property type="entry name" value="OCD_Mu_crystall"/>
    <property type="match status" value="1"/>
</dbReference>
<reference evidence="1 2" key="1">
    <citation type="submission" date="2022-12" db="EMBL/GenBank/DDBJ databases">
        <title>Sphingomonas abieness sp. nov., an endophytic bacterium isolated from Abies koreana.</title>
        <authorList>
            <person name="Jiang L."/>
            <person name="Lee J."/>
        </authorList>
    </citation>
    <scope>NUCLEOTIDE SEQUENCE [LARGE SCALE GENOMIC DNA]</scope>
    <source>
        <strain evidence="2">PAMB 00755</strain>
    </source>
</reference>
<proteinExistence type="predicted"/>
<accession>A0ABY7NT54</accession>
<dbReference type="InterPro" id="IPR003462">
    <property type="entry name" value="ODC_Mu_crystall"/>
</dbReference>
<dbReference type="InterPro" id="IPR036291">
    <property type="entry name" value="NAD(P)-bd_dom_sf"/>
</dbReference>
<gene>
    <name evidence="1" type="ORF">PBT88_06415</name>
</gene>
<protein>
    <submittedName>
        <fullName evidence="1">Ornithine cyclodeaminase family protein</fullName>
    </submittedName>
</protein>
<dbReference type="Proteomes" id="UP001210865">
    <property type="component" value="Chromosome"/>
</dbReference>
<dbReference type="SUPFAM" id="SSF51735">
    <property type="entry name" value="NAD(P)-binding Rossmann-fold domains"/>
    <property type="match status" value="1"/>
</dbReference>
<dbReference type="RefSeq" id="WP_270078383.1">
    <property type="nucleotide sequence ID" value="NZ_CP115174.1"/>
</dbReference>
<dbReference type="EMBL" id="CP115174">
    <property type="protein sequence ID" value="WBO23752.1"/>
    <property type="molecule type" value="Genomic_DNA"/>
</dbReference>
<evidence type="ECO:0000313" key="2">
    <source>
        <dbReference type="Proteomes" id="UP001210865"/>
    </source>
</evidence>
<evidence type="ECO:0000313" key="1">
    <source>
        <dbReference type="EMBL" id="WBO23752.1"/>
    </source>
</evidence>
<organism evidence="1 2">
    <name type="scientific">Sphingomonas abietis</name>
    <dbReference type="NCBI Taxonomy" id="3012344"/>
    <lineage>
        <taxon>Bacteria</taxon>
        <taxon>Pseudomonadati</taxon>
        <taxon>Pseudomonadota</taxon>
        <taxon>Alphaproteobacteria</taxon>
        <taxon>Sphingomonadales</taxon>
        <taxon>Sphingomonadaceae</taxon>
        <taxon>Sphingomonas</taxon>
    </lineage>
</organism>
<dbReference type="Gene3D" id="3.30.1780.10">
    <property type="entry name" value="ornithine cyclodeaminase, domain 1"/>
    <property type="match status" value="1"/>
</dbReference>
<dbReference type="InterPro" id="IPR023401">
    <property type="entry name" value="ODC_N"/>
</dbReference>